<name>A0A662D787_UNCAE</name>
<feature type="binding site" evidence="8">
    <location>
        <begin position="74"/>
        <end position="75"/>
    </location>
    <ligand>
        <name>substrate</name>
    </ligand>
</feature>
<comment type="caution">
    <text evidence="9">The sequence shown here is derived from an EMBL/GenBank/DDBJ whole genome shotgun (WGS) entry which is preliminary data.</text>
</comment>
<organism evidence="9 10">
    <name type="scientific">Aerophobetes bacterium</name>
    <dbReference type="NCBI Taxonomy" id="2030807"/>
    <lineage>
        <taxon>Bacteria</taxon>
        <taxon>Candidatus Aerophobota</taxon>
    </lineage>
</organism>
<evidence type="ECO:0000313" key="9">
    <source>
        <dbReference type="EMBL" id="RLE08869.1"/>
    </source>
</evidence>
<accession>A0A662D787</accession>
<comment type="similarity">
    <text evidence="8">Belongs to the aspartate/glutamate racemases family.</text>
</comment>
<evidence type="ECO:0000256" key="1">
    <source>
        <dbReference type="ARBA" id="ARBA00001602"/>
    </source>
</evidence>
<dbReference type="FunFam" id="3.40.50.1860:FF:000002">
    <property type="entry name" value="Glutamate racemase"/>
    <property type="match status" value="1"/>
</dbReference>
<dbReference type="InterPro" id="IPR033134">
    <property type="entry name" value="Asp/Glu_racemase_AS_2"/>
</dbReference>
<dbReference type="InterPro" id="IPR015942">
    <property type="entry name" value="Asp/Glu/hydantoin_racemase"/>
</dbReference>
<dbReference type="Gene3D" id="3.40.50.1860">
    <property type="match status" value="2"/>
</dbReference>
<keyword evidence="4 8" id="KW-0573">Peptidoglycan synthesis</keyword>
<feature type="binding site" evidence="8">
    <location>
        <begin position="42"/>
        <end position="43"/>
    </location>
    <ligand>
        <name>substrate</name>
    </ligand>
</feature>
<evidence type="ECO:0000256" key="8">
    <source>
        <dbReference type="HAMAP-Rule" id="MF_00258"/>
    </source>
</evidence>
<dbReference type="EC" id="5.1.1.3" evidence="2 8"/>
<dbReference type="InterPro" id="IPR001920">
    <property type="entry name" value="Asp/Glu_race"/>
</dbReference>
<feature type="active site" description="Proton donor/acceptor" evidence="8">
    <location>
        <position position="73"/>
    </location>
</feature>
<evidence type="ECO:0000313" key="10">
    <source>
        <dbReference type="Proteomes" id="UP000277457"/>
    </source>
</evidence>
<comment type="pathway">
    <text evidence="8">Cell wall biogenesis; peptidoglycan biosynthesis.</text>
</comment>
<feature type="binding site" evidence="8">
    <location>
        <begin position="10"/>
        <end position="11"/>
    </location>
    <ligand>
        <name>substrate</name>
    </ligand>
</feature>
<dbReference type="InterPro" id="IPR004391">
    <property type="entry name" value="Glu_race"/>
</dbReference>
<evidence type="ECO:0000256" key="7">
    <source>
        <dbReference type="ARBA" id="ARBA00070053"/>
    </source>
</evidence>
<dbReference type="AlphaFoldDB" id="A0A662D787"/>
<keyword evidence="5 8" id="KW-0413">Isomerase</keyword>
<dbReference type="GO" id="GO:0008360">
    <property type="term" value="P:regulation of cell shape"/>
    <property type="evidence" value="ECO:0007669"/>
    <property type="project" value="UniProtKB-KW"/>
</dbReference>
<dbReference type="GO" id="GO:0009252">
    <property type="term" value="P:peptidoglycan biosynthetic process"/>
    <property type="evidence" value="ECO:0007669"/>
    <property type="project" value="UniProtKB-UniRule"/>
</dbReference>
<dbReference type="SUPFAM" id="SSF53681">
    <property type="entry name" value="Aspartate/glutamate racemase"/>
    <property type="match status" value="2"/>
</dbReference>
<evidence type="ECO:0000256" key="3">
    <source>
        <dbReference type="ARBA" id="ARBA00022960"/>
    </source>
</evidence>
<dbReference type="EMBL" id="QMPY01000004">
    <property type="protein sequence ID" value="RLE08869.1"/>
    <property type="molecule type" value="Genomic_DNA"/>
</dbReference>
<dbReference type="NCBIfam" id="TIGR00067">
    <property type="entry name" value="glut_race"/>
    <property type="match status" value="1"/>
</dbReference>
<evidence type="ECO:0000256" key="5">
    <source>
        <dbReference type="ARBA" id="ARBA00023235"/>
    </source>
</evidence>
<protein>
    <recommendedName>
        <fullName evidence="7 8">Glutamate racemase</fullName>
        <ecNumber evidence="2 8">5.1.1.3</ecNumber>
    </recommendedName>
</protein>
<evidence type="ECO:0000256" key="2">
    <source>
        <dbReference type="ARBA" id="ARBA00013090"/>
    </source>
</evidence>
<feature type="binding site" evidence="8">
    <location>
        <begin position="185"/>
        <end position="186"/>
    </location>
    <ligand>
        <name>substrate</name>
    </ligand>
</feature>
<gene>
    <name evidence="8" type="primary">murI</name>
    <name evidence="9" type="ORF">DRZ78_00240</name>
</gene>
<dbReference type="PROSITE" id="PS00924">
    <property type="entry name" value="ASP_GLU_RACEMASE_2"/>
    <property type="match status" value="1"/>
</dbReference>
<comment type="function">
    <text evidence="8">Provides the (R)-glutamate required for cell wall biosynthesis.</text>
</comment>
<comment type="catalytic activity">
    <reaction evidence="1 8">
        <text>L-glutamate = D-glutamate</text>
        <dbReference type="Rhea" id="RHEA:12813"/>
        <dbReference type="ChEBI" id="CHEBI:29985"/>
        <dbReference type="ChEBI" id="CHEBI:29986"/>
        <dbReference type="EC" id="5.1.1.3"/>
    </reaction>
</comment>
<dbReference type="HAMAP" id="MF_00258">
    <property type="entry name" value="Glu_racemase"/>
    <property type="match status" value="1"/>
</dbReference>
<dbReference type="PANTHER" id="PTHR21198:SF2">
    <property type="entry name" value="GLUTAMATE RACEMASE"/>
    <property type="match status" value="1"/>
</dbReference>
<dbReference type="GO" id="GO:0008881">
    <property type="term" value="F:glutamate racemase activity"/>
    <property type="evidence" value="ECO:0007669"/>
    <property type="project" value="UniProtKB-UniRule"/>
</dbReference>
<reference evidence="9 10" key="1">
    <citation type="submission" date="2018-06" db="EMBL/GenBank/DDBJ databases">
        <title>Extensive metabolic versatility and redundancy in microbially diverse, dynamic hydrothermal sediments.</title>
        <authorList>
            <person name="Dombrowski N."/>
            <person name="Teske A."/>
            <person name="Baker B.J."/>
        </authorList>
    </citation>
    <scope>NUCLEOTIDE SEQUENCE [LARGE SCALE GENOMIC DNA]</scope>
    <source>
        <strain evidence="9">B7_G13</strain>
    </source>
</reference>
<feature type="active site" description="Proton donor/acceptor" evidence="8">
    <location>
        <position position="184"/>
    </location>
</feature>
<dbReference type="PANTHER" id="PTHR21198">
    <property type="entry name" value="GLUTAMATE RACEMASE"/>
    <property type="match status" value="1"/>
</dbReference>
<proteinExistence type="inferred from homology"/>
<dbReference type="Proteomes" id="UP000277457">
    <property type="component" value="Unassembled WGS sequence"/>
</dbReference>
<dbReference type="UniPathway" id="UPA00219"/>
<keyword evidence="6 8" id="KW-0961">Cell wall biogenesis/degradation</keyword>
<sequence>MKEKGVGIFDSGVGGLTVAREIMKLLPHEKIVYLGDTARLPYGNKSPETITNFSSQALRFFLRQDVKLIVVACNTVSALSLEALRQNSPLPLIGVLKPGARKGVKVTRNRIIGIIGTKATINSRAYSRFIKSLDPGIKVVSKSCPLLVPLVEEGWLRNKTTYDVVSFYLKPLLRQGIDTLILGCTHYPLLKDVFQRVTGKGVILVDSAQEVAKEVKKILQGKNIQRESSSPPHHHFFVSDSPQKFARIAKLFLGKEIINSLQKINLEDESV</sequence>
<evidence type="ECO:0000256" key="6">
    <source>
        <dbReference type="ARBA" id="ARBA00023316"/>
    </source>
</evidence>
<dbReference type="GO" id="GO:0071555">
    <property type="term" value="P:cell wall organization"/>
    <property type="evidence" value="ECO:0007669"/>
    <property type="project" value="UniProtKB-KW"/>
</dbReference>
<keyword evidence="3 8" id="KW-0133">Cell shape</keyword>
<evidence type="ECO:0000256" key="4">
    <source>
        <dbReference type="ARBA" id="ARBA00022984"/>
    </source>
</evidence>
<dbReference type="Pfam" id="PF01177">
    <property type="entry name" value="Asp_Glu_race"/>
    <property type="match status" value="1"/>
</dbReference>